<feature type="non-terminal residue" evidence="2">
    <location>
        <position position="91"/>
    </location>
</feature>
<evidence type="ECO:0000313" key="3">
    <source>
        <dbReference type="Proteomes" id="UP001141552"/>
    </source>
</evidence>
<dbReference type="Proteomes" id="UP001141552">
    <property type="component" value="Unassembled WGS sequence"/>
</dbReference>
<name>A0A9Q0FJ78_9ROSI</name>
<accession>A0A9Q0FJ78</accession>
<dbReference type="PANTHER" id="PTHR34836:SF1">
    <property type="entry name" value="OS09G0428600 PROTEIN"/>
    <property type="match status" value="1"/>
</dbReference>
<evidence type="ECO:0008006" key="4">
    <source>
        <dbReference type="Google" id="ProtNLM"/>
    </source>
</evidence>
<protein>
    <recommendedName>
        <fullName evidence="4">Receptor ligand binding region domain-containing protein</fullName>
    </recommendedName>
</protein>
<dbReference type="OrthoDB" id="851101at2759"/>
<dbReference type="EMBL" id="JAKUCV010005387">
    <property type="protein sequence ID" value="KAJ4831366.1"/>
    <property type="molecule type" value="Genomic_DNA"/>
</dbReference>
<sequence>MRERFSKLVFYFIFISVKLLSIEVVMAQNTTIIPVKVGVVLDLDSGEAAKIGWSCINMAINDFYTTNSHYKTRMILNFRDSMSDVIGAAAA</sequence>
<organism evidence="2 3">
    <name type="scientific">Turnera subulata</name>
    <dbReference type="NCBI Taxonomy" id="218843"/>
    <lineage>
        <taxon>Eukaryota</taxon>
        <taxon>Viridiplantae</taxon>
        <taxon>Streptophyta</taxon>
        <taxon>Embryophyta</taxon>
        <taxon>Tracheophyta</taxon>
        <taxon>Spermatophyta</taxon>
        <taxon>Magnoliopsida</taxon>
        <taxon>eudicotyledons</taxon>
        <taxon>Gunneridae</taxon>
        <taxon>Pentapetalae</taxon>
        <taxon>rosids</taxon>
        <taxon>fabids</taxon>
        <taxon>Malpighiales</taxon>
        <taxon>Passifloraceae</taxon>
        <taxon>Turnera</taxon>
    </lineage>
</organism>
<dbReference type="AlphaFoldDB" id="A0A9Q0FJ78"/>
<proteinExistence type="predicted"/>
<keyword evidence="3" id="KW-1185">Reference proteome</keyword>
<keyword evidence="1" id="KW-0732">Signal</keyword>
<comment type="caution">
    <text evidence="2">The sequence shown here is derived from an EMBL/GenBank/DDBJ whole genome shotgun (WGS) entry which is preliminary data.</text>
</comment>
<dbReference type="InterPro" id="IPR015683">
    <property type="entry name" value="Ionotropic_Glu_rcpt"/>
</dbReference>
<dbReference type="PANTHER" id="PTHR34836">
    <property type="entry name" value="OS06G0188250 PROTEIN"/>
    <property type="match status" value="1"/>
</dbReference>
<evidence type="ECO:0000313" key="2">
    <source>
        <dbReference type="EMBL" id="KAJ4831366.1"/>
    </source>
</evidence>
<feature type="chain" id="PRO_5040354769" description="Receptor ligand binding region domain-containing protein" evidence="1">
    <location>
        <begin position="28"/>
        <end position="91"/>
    </location>
</feature>
<reference evidence="2" key="2">
    <citation type="journal article" date="2023" name="Plants (Basel)">
        <title>Annotation of the Turnera subulata (Passifloraceae) Draft Genome Reveals the S-Locus Evolved after the Divergence of Turneroideae from Passifloroideae in a Stepwise Manner.</title>
        <authorList>
            <person name="Henning P.M."/>
            <person name="Roalson E.H."/>
            <person name="Mir W."/>
            <person name="McCubbin A.G."/>
            <person name="Shore J.S."/>
        </authorList>
    </citation>
    <scope>NUCLEOTIDE SEQUENCE</scope>
    <source>
        <strain evidence="2">F60SS</strain>
    </source>
</reference>
<feature type="signal peptide" evidence="1">
    <location>
        <begin position="1"/>
        <end position="27"/>
    </location>
</feature>
<gene>
    <name evidence="2" type="ORF">Tsubulata_021659</name>
</gene>
<reference evidence="2" key="1">
    <citation type="submission" date="2022-02" db="EMBL/GenBank/DDBJ databases">
        <authorList>
            <person name="Henning P.M."/>
            <person name="McCubbin A.G."/>
            <person name="Shore J.S."/>
        </authorList>
    </citation>
    <scope>NUCLEOTIDE SEQUENCE</scope>
    <source>
        <strain evidence="2">F60SS</strain>
        <tissue evidence="2">Leaves</tissue>
    </source>
</reference>
<evidence type="ECO:0000256" key="1">
    <source>
        <dbReference type="SAM" id="SignalP"/>
    </source>
</evidence>